<dbReference type="PANTHER" id="PTHR43673:SF10">
    <property type="entry name" value="NADH DEHYDROGENASE_NAD(P)H NITROREDUCTASE XCC3605-RELATED"/>
    <property type="match status" value="1"/>
</dbReference>
<gene>
    <name evidence="4" type="ORF">GCM10022222_31610</name>
</gene>
<comment type="caution">
    <text evidence="4">The sequence shown here is derived from an EMBL/GenBank/DDBJ whole genome shotgun (WGS) entry which is preliminary data.</text>
</comment>
<dbReference type="CDD" id="cd02062">
    <property type="entry name" value="Nitro_FMN_reductase"/>
    <property type="match status" value="1"/>
</dbReference>
<organism evidence="4 5">
    <name type="scientific">Amycolatopsis ultiminotia</name>
    <dbReference type="NCBI Taxonomy" id="543629"/>
    <lineage>
        <taxon>Bacteria</taxon>
        <taxon>Bacillati</taxon>
        <taxon>Actinomycetota</taxon>
        <taxon>Actinomycetes</taxon>
        <taxon>Pseudonocardiales</taxon>
        <taxon>Pseudonocardiaceae</taxon>
        <taxon>Amycolatopsis</taxon>
    </lineage>
</organism>
<dbReference type="RefSeq" id="WP_344860301.1">
    <property type="nucleotide sequence ID" value="NZ_BAAAZN010000006.1"/>
</dbReference>
<dbReference type="EMBL" id="BAAAZN010000006">
    <property type="protein sequence ID" value="GAA3545672.1"/>
    <property type="molecule type" value="Genomic_DNA"/>
</dbReference>
<dbReference type="InterPro" id="IPR000415">
    <property type="entry name" value="Nitroreductase-like"/>
</dbReference>
<evidence type="ECO:0000313" key="5">
    <source>
        <dbReference type="Proteomes" id="UP001500689"/>
    </source>
</evidence>
<evidence type="ECO:0000256" key="2">
    <source>
        <dbReference type="ARBA" id="ARBA00023002"/>
    </source>
</evidence>
<dbReference type="SUPFAM" id="SSF55469">
    <property type="entry name" value="FMN-dependent nitroreductase-like"/>
    <property type="match status" value="1"/>
</dbReference>
<feature type="domain" description="Nitroreductase" evidence="3">
    <location>
        <begin position="19"/>
        <end position="189"/>
    </location>
</feature>
<comment type="similarity">
    <text evidence="1">Belongs to the nitroreductase family.</text>
</comment>
<dbReference type="Proteomes" id="UP001500689">
    <property type="component" value="Unassembled WGS sequence"/>
</dbReference>
<dbReference type="PANTHER" id="PTHR43673">
    <property type="entry name" value="NAD(P)H NITROREDUCTASE YDGI-RELATED"/>
    <property type="match status" value="1"/>
</dbReference>
<evidence type="ECO:0000256" key="1">
    <source>
        <dbReference type="ARBA" id="ARBA00007118"/>
    </source>
</evidence>
<proteinExistence type="inferred from homology"/>
<reference evidence="5" key="1">
    <citation type="journal article" date="2019" name="Int. J. Syst. Evol. Microbiol.">
        <title>The Global Catalogue of Microorganisms (GCM) 10K type strain sequencing project: providing services to taxonomists for standard genome sequencing and annotation.</title>
        <authorList>
            <consortium name="The Broad Institute Genomics Platform"/>
            <consortium name="The Broad Institute Genome Sequencing Center for Infectious Disease"/>
            <person name="Wu L."/>
            <person name="Ma J."/>
        </authorList>
    </citation>
    <scope>NUCLEOTIDE SEQUENCE [LARGE SCALE GENOMIC DNA]</scope>
    <source>
        <strain evidence="5">JCM 16898</strain>
    </source>
</reference>
<evidence type="ECO:0000313" key="4">
    <source>
        <dbReference type="EMBL" id="GAA3545672.1"/>
    </source>
</evidence>
<keyword evidence="5" id="KW-1185">Reference proteome</keyword>
<sequence>MHHDFPTLGLTPEELLTTTRAVRYRLDLDRTVDPELLRRCVELATQAPTGRHEQGWGFVVVTDPQRRAALARLWRKGLGQGDSPMSEEALRRAYVRPGSMDRVWSGLRYLAENLHQVPALVVPCIQGRTDGLGADRQAGKWASLYPAVWSFMLAARLHGLGTVMTLGNMAVEEEVAELLGIPYDSVMQGAVIPVAHTIGTDFRPAPRIAVDEVVHWDNW</sequence>
<dbReference type="InterPro" id="IPR029479">
    <property type="entry name" value="Nitroreductase"/>
</dbReference>
<keyword evidence="2" id="KW-0560">Oxidoreductase</keyword>
<name>A0ABP6W801_9PSEU</name>
<dbReference type="Pfam" id="PF00881">
    <property type="entry name" value="Nitroreductase"/>
    <property type="match status" value="1"/>
</dbReference>
<dbReference type="Gene3D" id="3.40.109.10">
    <property type="entry name" value="NADH Oxidase"/>
    <property type="match status" value="1"/>
</dbReference>
<accession>A0ABP6W801</accession>
<protein>
    <submittedName>
        <fullName evidence="4">Nitroreductase family protein</fullName>
    </submittedName>
</protein>
<evidence type="ECO:0000259" key="3">
    <source>
        <dbReference type="Pfam" id="PF00881"/>
    </source>
</evidence>